<name>A0A498L5I0_9EURY</name>
<feature type="transmembrane region" description="Helical" evidence="5">
    <location>
        <begin position="21"/>
        <end position="39"/>
    </location>
</feature>
<evidence type="ECO:0000256" key="1">
    <source>
        <dbReference type="ARBA" id="ARBA00004618"/>
    </source>
</evidence>
<gene>
    <name evidence="6" type="ORF">EAF64_04730</name>
</gene>
<evidence type="ECO:0000256" key="5">
    <source>
        <dbReference type="SAM" id="Phobius"/>
    </source>
</evidence>
<protein>
    <recommendedName>
        <fullName evidence="4">Flagellin</fullName>
    </recommendedName>
</protein>
<keyword evidence="5" id="KW-0472">Membrane</keyword>
<dbReference type="PANTHER" id="PTHR35903">
    <property type="entry name" value="FLAGELLIN B1"/>
    <property type="match status" value="1"/>
</dbReference>
<keyword evidence="7" id="KW-1185">Reference proteome</keyword>
<evidence type="ECO:0000256" key="2">
    <source>
        <dbReference type="ARBA" id="ARBA00010256"/>
    </source>
</evidence>
<dbReference type="Proteomes" id="UP000289691">
    <property type="component" value="Unassembled WGS sequence"/>
</dbReference>
<comment type="subcellular location">
    <subcellularLocation>
        <location evidence="1 4">Archaeal flagellum</location>
    </subcellularLocation>
</comment>
<accession>A0A498L5I0</accession>
<proteinExistence type="inferred from homology"/>
<dbReference type="GO" id="GO:0097589">
    <property type="term" value="C:archaeal-type flagellum"/>
    <property type="evidence" value="ECO:0007669"/>
    <property type="project" value="UniProtKB-SubCell"/>
</dbReference>
<keyword evidence="3 4" id="KW-0974">Archaeal flagellum</keyword>
<dbReference type="NCBIfam" id="TIGR02537">
    <property type="entry name" value="arch_flag_Nterm"/>
    <property type="match status" value="1"/>
</dbReference>
<dbReference type="EMBL" id="RDFA01000001">
    <property type="protein sequence ID" value="RXK51944.1"/>
    <property type="molecule type" value="Genomic_DNA"/>
</dbReference>
<dbReference type="InterPro" id="IPR002774">
    <property type="entry name" value="Flagellin_arc-type"/>
</dbReference>
<evidence type="ECO:0000313" key="6">
    <source>
        <dbReference type="EMBL" id="RXK51944.1"/>
    </source>
</evidence>
<sequence length="326" mass="34450">MSSRIPTPREGRRGQVGIGTLIVFIAMVLVASIGAGALIETAGLLQSKSQQTGEQAQQGVTNRVQVHSVTGNVSQTACYGSGEIRIDGIDVGGISYDCLLLDSGDSPDVWHVSGGDDRLIFDGQSTDILSDGDLVSFTRVQRDDARDQIRVRDETRDEVIVTATPPISIDESTGPDDELINLNNPDGTGYVSIANFADTDETVRFTRPSGNVTSVDLTVRLSPGSSAVDLRDATVSYVSDDGIADLTYTTGKPTADQFSVSPVVGDDAVLSDDEQVTIHLDTWRIDDGLQPGDTATVRVVTPSGTVTRAQLGVPATTSRDVVVLTP</sequence>
<comment type="caution">
    <text evidence="6">The sequence shown here is derived from an EMBL/GenBank/DDBJ whole genome shotgun (WGS) entry which is preliminary data.</text>
</comment>
<keyword evidence="5" id="KW-1133">Transmembrane helix</keyword>
<evidence type="ECO:0000256" key="4">
    <source>
        <dbReference type="RuleBase" id="RU361282"/>
    </source>
</evidence>
<dbReference type="OrthoDB" id="102632at2157"/>
<evidence type="ECO:0000256" key="3">
    <source>
        <dbReference type="ARBA" id="ARBA00022440"/>
    </source>
</evidence>
<dbReference type="GO" id="GO:0005198">
    <property type="term" value="F:structural molecule activity"/>
    <property type="evidence" value="ECO:0007669"/>
    <property type="project" value="InterPro"/>
</dbReference>
<dbReference type="PANTHER" id="PTHR35903:SF1">
    <property type="entry name" value="FLAGELLIN B1"/>
    <property type="match status" value="1"/>
</dbReference>
<dbReference type="AlphaFoldDB" id="A0A498L5I0"/>
<dbReference type="GO" id="GO:0097588">
    <property type="term" value="P:archaeal or bacterial-type flagellum-dependent cell motility"/>
    <property type="evidence" value="ECO:0007669"/>
    <property type="project" value="InterPro"/>
</dbReference>
<reference evidence="6 7" key="1">
    <citation type="submission" date="2019-01" db="EMBL/GenBank/DDBJ databases">
        <title>Halorientalis sp. F13-25 a new haloarchaeum isolated from hypersaline water.</title>
        <authorList>
            <person name="Ana D.-V."/>
            <person name="Cristina S.-P."/>
            <person name="Antonio V."/>
        </authorList>
    </citation>
    <scope>NUCLEOTIDE SEQUENCE [LARGE SCALE GENOMIC DNA]</scope>
    <source>
        <strain evidence="6 7">F13-25</strain>
    </source>
</reference>
<keyword evidence="5" id="KW-0812">Transmembrane</keyword>
<comment type="similarity">
    <text evidence="2 4">Belongs to the archaeal flagellin family.</text>
</comment>
<evidence type="ECO:0000313" key="7">
    <source>
        <dbReference type="Proteomes" id="UP000289691"/>
    </source>
</evidence>
<dbReference type="InterPro" id="IPR013373">
    <property type="entry name" value="Flagellin/pilin_N_arc"/>
</dbReference>
<organism evidence="6 7">
    <name type="scientific">Halorientalis pallida</name>
    <dbReference type="NCBI Taxonomy" id="2479928"/>
    <lineage>
        <taxon>Archaea</taxon>
        <taxon>Methanobacteriati</taxon>
        <taxon>Methanobacteriota</taxon>
        <taxon>Stenosarchaea group</taxon>
        <taxon>Halobacteria</taxon>
        <taxon>Halobacteriales</taxon>
        <taxon>Haloarculaceae</taxon>
        <taxon>Halorientalis</taxon>
    </lineage>
</organism>
<dbReference type="Pfam" id="PF01917">
    <property type="entry name" value="Flagellin_arch-type"/>
    <property type="match status" value="2"/>
</dbReference>
<comment type="function">
    <text evidence="4">Flagellin is the subunit protein which polymerizes to form the filaments of archaeal flagella.</text>
</comment>